<feature type="transmembrane region" description="Helical" evidence="1">
    <location>
        <begin position="6"/>
        <end position="23"/>
    </location>
</feature>
<keyword evidence="1" id="KW-0812">Transmembrane</keyword>
<dbReference type="OrthoDB" id="9811308at2"/>
<dbReference type="KEGG" id="scc:Spico_0773"/>
<protein>
    <submittedName>
        <fullName evidence="2">Branched-chain amino acid transport</fullName>
    </submittedName>
</protein>
<dbReference type="STRING" id="760011.Spico_0773"/>
<sequence length="107" mass="11564">MPVRTYLILLALNIMATYVSRVLPFHVQFLSRLPRFAKKCMEVLPIAALGALIFPGVITDFIGEGSVWYAGLAGTLAAALVARKTNGLLLPVVSSFIVTWGILTFLG</sequence>
<keyword evidence="1" id="KW-1133">Transmembrane helix</keyword>
<evidence type="ECO:0000313" key="2">
    <source>
        <dbReference type="EMBL" id="AEC01998.1"/>
    </source>
</evidence>
<proteinExistence type="predicted"/>
<dbReference type="eggNOG" id="ENOG502ZM5I">
    <property type="taxonomic scope" value="Bacteria"/>
</dbReference>
<dbReference type="EMBL" id="CP002659">
    <property type="protein sequence ID" value="AEC01998.1"/>
    <property type="molecule type" value="Genomic_DNA"/>
</dbReference>
<feature type="transmembrane region" description="Helical" evidence="1">
    <location>
        <begin position="88"/>
        <end position="106"/>
    </location>
</feature>
<dbReference type="AlphaFoldDB" id="F4GH99"/>
<evidence type="ECO:0000313" key="3">
    <source>
        <dbReference type="Proteomes" id="UP000007939"/>
    </source>
</evidence>
<reference evidence="3" key="1">
    <citation type="submission" date="2011-04" db="EMBL/GenBank/DDBJ databases">
        <title>The complete genome of Spirochaeta coccoides DSM 17374.</title>
        <authorList>
            <person name="Lucas S."/>
            <person name="Copeland A."/>
            <person name="Lapidus A."/>
            <person name="Bruce D."/>
            <person name="Goodwin L."/>
            <person name="Pitluck S."/>
            <person name="Peters L."/>
            <person name="Kyrpides N."/>
            <person name="Mavromatis K."/>
            <person name="Pagani I."/>
            <person name="Ivanova N."/>
            <person name="Ovchinnikova G."/>
            <person name="Lu M."/>
            <person name="Detter J.C."/>
            <person name="Tapia R."/>
            <person name="Han C."/>
            <person name="Land M."/>
            <person name="Hauser L."/>
            <person name="Markowitz V."/>
            <person name="Cheng J.-F."/>
            <person name="Hugenholtz P."/>
            <person name="Woyke T."/>
            <person name="Wu D."/>
            <person name="Spring S."/>
            <person name="Schroeder M."/>
            <person name="Brambilla E."/>
            <person name="Klenk H.-P."/>
            <person name="Eisen J.A."/>
        </authorList>
    </citation>
    <scope>NUCLEOTIDE SEQUENCE [LARGE SCALE GENOMIC DNA]</scope>
    <source>
        <strain evidence="3">ATCC BAA-1237 / DSM 17374 / SPN1</strain>
    </source>
</reference>
<dbReference type="InterPro" id="IPR008407">
    <property type="entry name" value="Brnchd-chn_aa_trnsp_AzlD"/>
</dbReference>
<dbReference type="Pfam" id="PF05437">
    <property type="entry name" value="AzlD"/>
    <property type="match status" value="1"/>
</dbReference>
<dbReference type="RefSeq" id="WP_013739394.1">
    <property type="nucleotide sequence ID" value="NC_015436.1"/>
</dbReference>
<accession>F4GH99</accession>
<dbReference type="Proteomes" id="UP000007939">
    <property type="component" value="Chromosome"/>
</dbReference>
<name>F4GH99_PARC1</name>
<keyword evidence="3" id="KW-1185">Reference proteome</keyword>
<keyword evidence="1" id="KW-0472">Membrane</keyword>
<organism evidence="2 3">
    <name type="scientific">Parasphaerochaeta coccoides (strain ATCC BAA-1237 / DSM 17374 / SPN1)</name>
    <name type="common">Sphaerochaeta coccoides</name>
    <dbReference type="NCBI Taxonomy" id="760011"/>
    <lineage>
        <taxon>Bacteria</taxon>
        <taxon>Pseudomonadati</taxon>
        <taxon>Spirochaetota</taxon>
        <taxon>Spirochaetia</taxon>
        <taxon>Spirochaetales</taxon>
        <taxon>Sphaerochaetaceae</taxon>
        <taxon>Parasphaerochaeta</taxon>
    </lineage>
</organism>
<evidence type="ECO:0000256" key="1">
    <source>
        <dbReference type="SAM" id="Phobius"/>
    </source>
</evidence>
<reference evidence="2 3" key="2">
    <citation type="journal article" date="2012" name="Stand. Genomic Sci.">
        <title>Complete genome sequence of the termite hindgut bacterium Spirochaeta coccoides type strain (SPN1(T)), reclassification in the genus Sphaerochaeta as Sphaerochaeta coccoides comb. nov. and emendations of the family Spirochaetaceae and the genus Sphaerochaeta.</title>
        <authorList>
            <person name="Abt B."/>
            <person name="Han C."/>
            <person name="Scheuner C."/>
            <person name="Lu M."/>
            <person name="Lapidus A."/>
            <person name="Nolan M."/>
            <person name="Lucas S."/>
            <person name="Hammon N."/>
            <person name="Deshpande S."/>
            <person name="Cheng J.F."/>
            <person name="Tapia R."/>
            <person name="Goodwin L.A."/>
            <person name="Pitluck S."/>
            <person name="Liolios K."/>
            <person name="Pagani I."/>
            <person name="Ivanova N."/>
            <person name="Mavromatis K."/>
            <person name="Mikhailova N."/>
            <person name="Huntemann M."/>
            <person name="Pati A."/>
            <person name="Chen A."/>
            <person name="Palaniappan K."/>
            <person name="Land M."/>
            <person name="Hauser L."/>
            <person name="Brambilla E.M."/>
            <person name="Rohde M."/>
            <person name="Spring S."/>
            <person name="Gronow S."/>
            <person name="Goker M."/>
            <person name="Woyke T."/>
            <person name="Bristow J."/>
            <person name="Eisen J.A."/>
            <person name="Markowitz V."/>
            <person name="Hugenholtz P."/>
            <person name="Kyrpides N.C."/>
            <person name="Klenk H.P."/>
            <person name="Detter J.C."/>
        </authorList>
    </citation>
    <scope>NUCLEOTIDE SEQUENCE [LARGE SCALE GENOMIC DNA]</scope>
    <source>
        <strain evidence="3">ATCC BAA-1237 / DSM 17374 / SPN1</strain>
    </source>
</reference>
<feature type="transmembrane region" description="Helical" evidence="1">
    <location>
        <begin position="43"/>
        <end position="59"/>
    </location>
</feature>
<gene>
    <name evidence="2" type="ordered locus">Spico_0773</name>
</gene>
<dbReference type="HOGENOM" id="CLU_157896_2_2_12"/>